<dbReference type="InterPro" id="IPR019623">
    <property type="entry name" value="Rot1"/>
</dbReference>
<dbReference type="Proteomes" id="UP000658997">
    <property type="component" value="Unassembled WGS sequence"/>
</dbReference>
<dbReference type="EMBL" id="ULHB01000011">
    <property type="protein sequence ID" value="SYW75807.1"/>
    <property type="molecule type" value="Genomic_DNA"/>
</dbReference>
<reference evidence="11" key="1">
    <citation type="submission" date="2018-08" db="EMBL/GenBank/DDBJ databases">
        <authorList>
            <person name="Guldener U."/>
        </authorList>
    </citation>
    <scope>NUCLEOTIDE SEQUENCE</scope>
    <source>
        <strain evidence="11">UB2</strain>
    </source>
</reference>
<evidence type="ECO:0000256" key="8">
    <source>
        <dbReference type="ARBA" id="ARBA00022989"/>
    </source>
</evidence>
<proteinExistence type="inferred from homology"/>
<keyword evidence="7" id="KW-0256">Endoplasmic reticulum</keyword>
<feature type="chain" id="PRO_5034804130" description="Protein ROT1" evidence="10">
    <location>
        <begin position="26"/>
        <end position="207"/>
    </location>
</feature>
<dbReference type="GO" id="GO:0051082">
    <property type="term" value="F:unfolded protein binding"/>
    <property type="evidence" value="ECO:0007669"/>
    <property type="project" value="TreeGrafter"/>
</dbReference>
<evidence type="ECO:0000256" key="6">
    <source>
        <dbReference type="ARBA" id="ARBA00022729"/>
    </source>
</evidence>
<evidence type="ECO:0000256" key="5">
    <source>
        <dbReference type="ARBA" id="ARBA00022692"/>
    </source>
</evidence>
<keyword evidence="8" id="KW-1133">Transmembrane helix</keyword>
<protein>
    <recommendedName>
        <fullName evidence="4">Protein ROT1</fullName>
    </recommendedName>
    <alternativeName>
        <fullName evidence="3">Protein rot1</fullName>
    </alternativeName>
</protein>
<evidence type="ECO:0000256" key="9">
    <source>
        <dbReference type="ARBA" id="ARBA00023136"/>
    </source>
</evidence>
<feature type="signal peptide" evidence="10">
    <location>
        <begin position="1"/>
        <end position="25"/>
    </location>
</feature>
<evidence type="ECO:0000313" key="12">
    <source>
        <dbReference type="Proteomes" id="UP000658997"/>
    </source>
</evidence>
<organism evidence="11 12">
    <name type="scientific">Ustilago bromivora</name>
    <dbReference type="NCBI Taxonomy" id="307758"/>
    <lineage>
        <taxon>Eukaryota</taxon>
        <taxon>Fungi</taxon>
        <taxon>Dikarya</taxon>
        <taxon>Basidiomycota</taxon>
        <taxon>Ustilaginomycotina</taxon>
        <taxon>Ustilaginomycetes</taxon>
        <taxon>Ustilaginales</taxon>
        <taxon>Ustilaginaceae</taxon>
        <taxon>Ustilago</taxon>
    </lineage>
</organism>
<comment type="subcellular location">
    <subcellularLocation>
        <location evidence="1">Endoplasmic reticulum membrane</location>
        <topology evidence="1">Single-pass type I membrane protein</topology>
    </subcellularLocation>
</comment>
<evidence type="ECO:0000256" key="3">
    <source>
        <dbReference type="ARBA" id="ARBA00016195"/>
    </source>
</evidence>
<dbReference type="GO" id="GO:0005789">
    <property type="term" value="C:endoplasmic reticulum membrane"/>
    <property type="evidence" value="ECO:0007669"/>
    <property type="project" value="UniProtKB-SubCell"/>
</dbReference>
<keyword evidence="9" id="KW-0472">Membrane</keyword>
<evidence type="ECO:0000256" key="7">
    <source>
        <dbReference type="ARBA" id="ARBA00022824"/>
    </source>
</evidence>
<keyword evidence="12" id="KW-1185">Reference proteome</keyword>
<keyword evidence="6 10" id="KW-0732">Signal</keyword>
<comment type="similarity">
    <text evidence="2">Belongs to the ROT1 family.</text>
</comment>
<dbReference type="GO" id="GO:0006458">
    <property type="term" value="P:'de novo' protein folding"/>
    <property type="evidence" value="ECO:0007669"/>
    <property type="project" value="InterPro"/>
</dbReference>
<gene>
    <name evidence="11" type="ORF">UBRO2_00962</name>
</gene>
<evidence type="ECO:0000256" key="1">
    <source>
        <dbReference type="ARBA" id="ARBA00004115"/>
    </source>
</evidence>
<accession>A0A8H8QI30</accession>
<evidence type="ECO:0000313" key="11">
    <source>
        <dbReference type="EMBL" id="SYW75807.1"/>
    </source>
</evidence>
<evidence type="ECO:0000256" key="2">
    <source>
        <dbReference type="ARBA" id="ARBA00007149"/>
    </source>
</evidence>
<dbReference type="PANTHER" id="PTHR28090">
    <property type="entry name" value="PROTEIN ROT1"/>
    <property type="match status" value="1"/>
</dbReference>
<name>A0A8H8QI30_9BASI</name>
<dbReference type="PANTHER" id="PTHR28090:SF1">
    <property type="entry name" value="PROTEIN ROT1"/>
    <property type="match status" value="1"/>
</dbReference>
<evidence type="ECO:0000256" key="4">
    <source>
        <dbReference type="ARBA" id="ARBA00017291"/>
    </source>
</evidence>
<keyword evidence="5" id="KW-0812">Transmembrane</keyword>
<comment type="caution">
    <text evidence="11">The sequence shown here is derived from an EMBL/GenBank/DDBJ whole genome shotgun (WGS) entry which is preliminary data.</text>
</comment>
<sequence>MTRTMQLLVASLALVWIRTFSLVEAGRQRYAVLAAGDEPMLQGTWSSGSGRVVTGAGFFNPRTRSFTPPAVPGQAYSFTRDGYWEFAKYRVTPNPRKPECIQSQLIWQHGSYALHTNGTLHLWPIPREGAQLLTSSCPGGSPPEEMYDVSEEYTMVDTWSDLHHGVNSQALRLTDAWGNRSPSLYKIYDPPMMLPTDNLYLEYIGIP</sequence>
<dbReference type="AlphaFoldDB" id="A0A8H8QI30"/>
<evidence type="ECO:0000256" key="10">
    <source>
        <dbReference type="SAM" id="SignalP"/>
    </source>
</evidence>
<dbReference type="Pfam" id="PF10681">
    <property type="entry name" value="Rot1"/>
    <property type="match status" value="1"/>
</dbReference>